<dbReference type="Proteomes" id="UP001253193">
    <property type="component" value="Unassembled WGS sequence"/>
</dbReference>
<proteinExistence type="predicted"/>
<dbReference type="AlphaFoldDB" id="A0AAW8Q5Q7"/>
<sequence length="60" mass="6491">MPSNYAKVMFLLSGFSAVLLLITKFSKTELTDTESPNEDSPESPITTIISAINVGAKDEK</sequence>
<accession>A0AAW8Q5Q7</accession>
<evidence type="ECO:0000313" key="2">
    <source>
        <dbReference type="Proteomes" id="UP001253193"/>
    </source>
</evidence>
<organism evidence="1 2">
    <name type="scientific">Vibrio parahaemolyticus</name>
    <dbReference type="NCBI Taxonomy" id="670"/>
    <lineage>
        <taxon>Bacteria</taxon>
        <taxon>Pseudomonadati</taxon>
        <taxon>Pseudomonadota</taxon>
        <taxon>Gammaproteobacteria</taxon>
        <taxon>Vibrionales</taxon>
        <taxon>Vibrionaceae</taxon>
        <taxon>Vibrio</taxon>
    </lineage>
</organism>
<dbReference type="EMBL" id="JAUHGG010000012">
    <property type="protein sequence ID" value="MDS1823757.1"/>
    <property type="molecule type" value="Genomic_DNA"/>
</dbReference>
<evidence type="ECO:0000313" key="1">
    <source>
        <dbReference type="EMBL" id="MDS1823757.1"/>
    </source>
</evidence>
<comment type="caution">
    <text evidence="1">The sequence shown here is derived from an EMBL/GenBank/DDBJ whole genome shotgun (WGS) entry which is preliminary data.</text>
</comment>
<name>A0AAW8Q5Q7_VIBPH</name>
<dbReference type="RefSeq" id="WP_311020784.1">
    <property type="nucleotide sequence ID" value="NZ_JAUHGG010000012.1"/>
</dbReference>
<protein>
    <submittedName>
        <fullName evidence="1">Uncharacterized protein</fullName>
    </submittedName>
</protein>
<reference evidence="1" key="1">
    <citation type="submission" date="2023-06" db="EMBL/GenBank/DDBJ databases">
        <title>Genomic Diversity of Vibrio spp. and Metagenomic Analysis of Pathogens in Florida Gulf Coastal Waters Following Hurricane Ian.</title>
        <authorList>
            <person name="Brumfield K.D."/>
        </authorList>
    </citation>
    <scope>NUCLEOTIDE SEQUENCE</scope>
    <source>
        <strain evidence="1">WBS2B-138</strain>
    </source>
</reference>
<gene>
    <name evidence="1" type="ORF">QX249_24235</name>
</gene>